<dbReference type="InterPro" id="IPR050266">
    <property type="entry name" value="AB_hydrolase_sf"/>
</dbReference>
<dbReference type="PANTHER" id="PTHR43798">
    <property type="entry name" value="MONOACYLGLYCEROL LIPASE"/>
    <property type="match status" value="1"/>
</dbReference>
<dbReference type="Proteomes" id="UP000316096">
    <property type="component" value="Unassembled WGS sequence"/>
</dbReference>
<comment type="caution">
    <text evidence="4">The sequence shown here is derived from an EMBL/GenBank/DDBJ whole genome shotgun (WGS) entry which is preliminary data.</text>
</comment>
<accession>A0A543CV06</accession>
<evidence type="ECO:0000313" key="4">
    <source>
        <dbReference type="EMBL" id="TQM00879.1"/>
    </source>
</evidence>
<dbReference type="AlphaFoldDB" id="A0A543CV06"/>
<evidence type="ECO:0000256" key="1">
    <source>
        <dbReference type="ARBA" id="ARBA00022801"/>
    </source>
</evidence>
<dbReference type="Pfam" id="PF12697">
    <property type="entry name" value="Abhydrolase_6"/>
    <property type="match status" value="1"/>
</dbReference>
<dbReference type="PANTHER" id="PTHR43798:SF31">
    <property type="entry name" value="AB HYDROLASE SUPERFAMILY PROTEIN YCLE"/>
    <property type="match status" value="1"/>
</dbReference>
<name>A0A543CV06_9ACTN</name>
<feature type="signal peptide" evidence="2">
    <location>
        <begin position="1"/>
        <end position="21"/>
    </location>
</feature>
<dbReference type="SUPFAM" id="SSF53474">
    <property type="entry name" value="alpha/beta-Hydrolases"/>
    <property type="match status" value="1"/>
</dbReference>
<evidence type="ECO:0000256" key="2">
    <source>
        <dbReference type="SAM" id="SignalP"/>
    </source>
</evidence>
<organism evidence="4 5">
    <name type="scientific">Actinoallomurus bryophytorum</name>
    <dbReference type="NCBI Taxonomy" id="1490222"/>
    <lineage>
        <taxon>Bacteria</taxon>
        <taxon>Bacillati</taxon>
        <taxon>Actinomycetota</taxon>
        <taxon>Actinomycetes</taxon>
        <taxon>Streptosporangiales</taxon>
        <taxon>Thermomonosporaceae</taxon>
        <taxon>Actinoallomurus</taxon>
    </lineage>
</organism>
<sequence length="344" mass="36691">MRALVALAALMAASVAIPARASAAAGATCRDVHIPVSFTPGGAKNQRIYGELCTPAGSRPRVIQVLVHGTTYDHNYWDLPGFGGRYSYVKHTVARGYAALAIDRIGVGRSSHPLSALTTVDTDADTLHQVVQAVRSSAFPGGAYPHVVLVGHSFGTLLSELELSEHHDADGIIATGWLAGLTKPVPTAGLVARSYSALLDPAFAGRRFDPGYLTTRPGTRAFFYQAGTYDPAVLAEDERLKQTYTAGELATFVRPLVLDRPIERITGPVLLVLGEHDVFFCGLTGVDCSTSERVMRSQAPHWKVASSLQVYVQKGAGHDIGLSYNNTAGFAAEDTWLTAEFPLG</sequence>
<proteinExistence type="predicted"/>
<evidence type="ECO:0000313" key="5">
    <source>
        <dbReference type="Proteomes" id="UP000316096"/>
    </source>
</evidence>
<dbReference type="EMBL" id="VFOZ01000001">
    <property type="protein sequence ID" value="TQM00879.1"/>
    <property type="molecule type" value="Genomic_DNA"/>
</dbReference>
<reference evidence="4 5" key="1">
    <citation type="submission" date="2019-06" db="EMBL/GenBank/DDBJ databases">
        <title>Sequencing the genomes of 1000 actinobacteria strains.</title>
        <authorList>
            <person name="Klenk H.-P."/>
        </authorList>
    </citation>
    <scope>NUCLEOTIDE SEQUENCE [LARGE SCALE GENOMIC DNA]</scope>
    <source>
        <strain evidence="4 5">DSM 102200</strain>
    </source>
</reference>
<protein>
    <submittedName>
        <fullName evidence="4">Alpha-beta hydrolase superfamily lysophospholipase</fullName>
    </submittedName>
</protein>
<feature type="domain" description="AB hydrolase-1" evidence="3">
    <location>
        <begin position="65"/>
        <end position="322"/>
    </location>
</feature>
<keyword evidence="5" id="KW-1185">Reference proteome</keyword>
<dbReference type="InterPro" id="IPR029058">
    <property type="entry name" value="AB_hydrolase_fold"/>
</dbReference>
<keyword evidence="2" id="KW-0732">Signal</keyword>
<dbReference type="GO" id="GO:0016020">
    <property type="term" value="C:membrane"/>
    <property type="evidence" value="ECO:0007669"/>
    <property type="project" value="TreeGrafter"/>
</dbReference>
<keyword evidence="1 4" id="KW-0378">Hydrolase</keyword>
<evidence type="ECO:0000259" key="3">
    <source>
        <dbReference type="Pfam" id="PF12697"/>
    </source>
</evidence>
<feature type="chain" id="PRO_5022148328" evidence="2">
    <location>
        <begin position="22"/>
        <end position="344"/>
    </location>
</feature>
<dbReference type="Gene3D" id="3.40.50.1820">
    <property type="entry name" value="alpha/beta hydrolase"/>
    <property type="match status" value="1"/>
</dbReference>
<dbReference type="GO" id="GO:0016787">
    <property type="term" value="F:hydrolase activity"/>
    <property type="evidence" value="ECO:0007669"/>
    <property type="project" value="UniProtKB-KW"/>
</dbReference>
<gene>
    <name evidence="4" type="ORF">FB559_6604</name>
</gene>
<dbReference type="InterPro" id="IPR000073">
    <property type="entry name" value="AB_hydrolase_1"/>
</dbReference>